<organism evidence="9 10">
    <name type="scientific">Candidatus Lloydbacteria bacterium RIFCSPHIGHO2_02_FULL_51_22</name>
    <dbReference type="NCBI Taxonomy" id="1798663"/>
    <lineage>
        <taxon>Bacteria</taxon>
        <taxon>Candidatus Lloydiibacteriota</taxon>
    </lineage>
</organism>
<dbReference type="GO" id="GO:0002953">
    <property type="term" value="F:5'-deoxynucleotidase activity"/>
    <property type="evidence" value="ECO:0007669"/>
    <property type="project" value="UniProtKB-EC"/>
</dbReference>
<comment type="cofactor">
    <cofactor evidence="3">
        <name>Co(2+)</name>
        <dbReference type="ChEBI" id="CHEBI:48828"/>
    </cofactor>
</comment>
<keyword evidence="7" id="KW-0378">Hydrolase</keyword>
<evidence type="ECO:0000313" key="9">
    <source>
        <dbReference type="EMBL" id="OGZ11869.1"/>
    </source>
</evidence>
<dbReference type="InterPro" id="IPR039356">
    <property type="entry name" value="YfbR/HDDC2"/>
</dbReference>
<accession>A0A1G2DE16</accession>
<dbReference type="AlphaFoldDB" id="A0A1G2DE16"/>
<proteinExistence type="predicted"/>
<comment type="caution">
    <text evidence="9">The sequence shown here is derived from an EMBL/GenBank/DDBJ whole genome shotgun (WGS) entry which is preliminary data.</text>
</comment>
<dbReference type="GO" id="GO:0046872">
    <property type="term" value="F:metal ion binding"/>
    <property type="evidence" value="ECO:0007669"/>
    <property type="project" value="UniProtKB-KW"/>
</dbReference>
<dbReference type="PANTHER" id="PTHR11845">
    <property type="entry name" value="5'-DEOXYNUCLEOTIDASE HDDC2"/>
    <property type="match status" value="1"/>
</dbReference>
<evidence type="ECO:0000259" key="8">
    <source>
        <dbReference type="SMART" id="SM00471"/>
    </source>
</evidence>
<dbReference type="EMBL" id="MHLN01000014">
    <property type="protein sequence ID" value="OGZ11869.1"/>
    <property type="molecule type" value="Genomic_DNA"/>
</dbReference>
<feature type="domain" description="HD/PDEase" evidence="8">
    <location>
        <begin position="31"/>
        <end position="149"/>
    </location>
</feature>
<evidence type="ECO:0000256" key="6">
    <source>
        <dbReference type="ARBA" id="ARBA00022723"/>
    </source>
</evidence>
<evidence type="ECO:0000256" key="5">
    <source>
        <dbReference type="ARBA" id="ARBA00012964"/>
    </source>
</evidence>
<keyword evidence="6" id="KW-0479">Metal-binding</keyword>
<evidence type="ECO:0000256" key="2">
    <source>
        <dbReference type="ARBA" id="ARBA00001936"/>
    </source>
</evidence>
<comment type="catalytic activity">
    <reaction evidence="1">
        <text>a 2'-deoxyribonucleoside 5'-phosphate + H2O = a 2'-deoxyribonucleoside + phosphate</text>
        <dbReference type="Rhea" id="RHEA:36167"/>
        <dbReference type="ChEBI" id="CHEBI:15377"/>
        <dbReference type="ChEBI" id="CHEBI:18274"/>
        <dbReference type="ChEBI" id="CHEBI:43474"/>
        <dbReference type="ChEBI" id="CHEBI:65317"/>
        <dbReference type="EC" id="3.1.3.89"/>
    </reaction>
</comment>
<dbReference type="Pfam" id="PF13023">
    <property type="entry name" value="HD_3"/>
    <property type="match status" value="1"/>
</dbReference>
<protein>
    <recommendedName>
        <fullName evidence="5">5'-deoxynucleotidase</fullName>
        <ecNumber evidence="5">3.1.3.89</ecNumber>
    </recommendedName>
</protein>
<dbReference type="EC" id="3.1.3.89" evidence="5"/>
<evidence type="ECO:0000256" key="7">
    <source>
        <dbReference type="ARBA" id="ARBA00022801"/>
    </source>
</evidence>
<dbReference type="InterPro" id="IPR003607">
    <property type="entry name" value="HD/PDEase_dom"/>
</dbReference>
<reference evidence="9 10" key="1">
    <citation type="journal article" date="2016" name="Nat. Commun.">
        <title>Thousands of microbial genomes shed light on interconnected biogeochemical processes in an aquifer system.</title>
        <authorList>
            <person name="Anantharaman K."/>
            <person name="Brown C.T."/>
            <person name="Hug L.A."/>
            <person name="Sharon I."/>
            <person name="Castelle C.J."/>
            <person name="Probst A.J."/>
            <person name="Thomas B.C."/>
            <person name="Singh A."/>
            <person name="Wilkins M.J."/>
            <person name="Karaoz U."/>
            <person name="Brodie E.L."/>
            <person name="Williams K.H."/>
            <person name="Hubbard S.S."/>
            <person name="Banfield J.F."/>
        </authorList>
    </citation>
    <scope>NUCLEOTIDE SEQUENCE [LARGE SCALE GENOMIC DNA]</scope>
</reference>
<dbReference type="PANTHER" id="PTHR11845:SF13">
    <property type="entry name" value="5'-DEOXYNUCLEOTIDASE HDDC2"/>
    <property type="match status" value="1"/>
</dbReference>
<evidence type="ECO:0000313" key="10">
    <source>
        <dbReference type="Proteomes" id="UP000178099"/>
    </source>
</evidence>
<evidence type="ECO:0000256" key="1">
    <source>
        <dbReference type="ARBA" id="ARBA00001638"/>
    </source>
</evidence>
<dbReference type="Proteomes" id="UP000178099">
    <property type="component" value="Unassembled WGS sequence"/>
</dbReference>
<dbReference type="SUPFAM" id="SSF109604">
    <property type="entry name" value="HD-domain/PDEase-like"/>
    <property type="match status" value="1"/>
</dbReference>
<evidence type="ECO:0000256" key="3">
    <source>
        <dbReference type="ARBA" id="ARBA00001941"/>
    </source>
</evidence>
<dbReference type="SMART" id="SM00471">
    <property type="entry name" value="HDc"/>
    <property type="match status" value="1"/>
</dbReference>
<dbReference type="CDD" id="cd00077">
    <property type="entry name" value="HDc"/>
    <property type="match status" value="1"/>
</dbReference>
<comment type="subunit">
    <text evidence="4">Homodimer.</text>
</comment>
<sequence>MLDLSKILNFVGLLNMFRHVERVVLANGEKRWENDVEHSYHLAMLAWYIAESHALPLNRDLLVRYALVHDLVEVYAGDTYIYTTNQSEKDSKKAREEKAAVELRENFPEFSGLHELIHQYEKREDKESRFVYALDKIQPILNIYMDGGRTWKEKEVTIQMLVDAKKHQVALSPEVSACFEELVMLLKKDEEKLFTVAI</sequence>
<comment type="cofactor">
    <cofactor evidence="2">
        <name>Mn(2+)</name>
        <dbReference type="ChEBI" id="CHEBI:29035"/>
    </cofactor>
</comment>
<name>A0A1G2DE16_9BACT</name>
<dbReference type="Gene3D" id="1.10.3210.10">
    <property type="entry name" value="Hypothetical protein af1432"/>
    <property type="match status" value="1"/>
</dbReference>
<gene>
    <name evidence="9" type="ORF">A3D67_00300</name>
</gene>
<dbReference type="InterPro" id="IPR006674">
    <property type="entry name" value="HD_domain"/>
</dbReference>
<evidence type="ECO:0000256" key="4">
    <source>
        <dbReference type="ARBA" id="ARBA00011738"/>
    </source>
</evidence>
<dbReference type="GO" id="GO:0005737">
    <property type="term" value="C:cytoplasm"/>
    <property type="evidence" value="ECO:0007669"/>
    <property type="project" value="TreeGrafter"/>
</dbReference>